<feature type="active site" description="Nucleophile" evidence="2">
    <location>
        <position position="79"/>
    </location>
</feature>
<dbReference type="EMBL" id="QWEG01000014">
    <property type="protein sequence ID" value="RHW34863.1"/>
    <property type="molecule type" value="Genomic_DNA"/>
</dbReference>
<evidence type="ECO:0000313" key="6">
    <source>
        <dbReference type="Proteomes" id="UP000284416"/>
    </source>
</evidence>
<feature type="active site" description="Charge relay system" evidence="2">
    <location>
        <position position="208"/>
    </location>
</feature>
<sequence>MIGCLCIHGFTGAPYEVQPLADYLKDRHPDWVFRVPTLPGHGESLSLRGIKYKQWLAHAEQEYLELSKQCDQIYVIGFSMGGLIASHLATTYKVDKLVLLSAAAYYLNPRQMASELKEMAKDLVQGNLEENELFLRYKRKITQTPISAAMQFRKLVGFVRPQLCRIQTPTLIAQGESDSLVPPKSAEFLYETIPAKQKHLTYIKESAHHICHCRERIALFSQVDAFLDGMHEMQESC</sequence>
<gene>
    <name evidence="5" type="ORF">D1B31_19565</name>
</gene>
<dbReference type="PANTHER" id="PTHR43798">
    <property type="entry name" value="MONOACYLGLYCEROL LIPASE"/>
    <property type="match status" value="1"/>
</dbReference>
<dbReference type="RefSeq" id="WP_118923578.1">
    <property type="nucleotide sequence ID" value="NZ_QWEG01000014.1"/>
</dbReference>
<accession>A0A417YMT1</accession>
<evidence type="ECO:0000256" key="1">
    <source>
        <dbReference type="ARBA" id="ARBA00022801"/>
    </source>
</evidence>
<dbReference type="InterPro" id="IPR050266">
    <property type="entry name" value="AB_hydrolase_sf"/>
</dbReference>
<dbReference type="InterPro" id="IPR029058">
    <property type="entry name" value="AB_hydrolase_fold"/>
</dbReference>
<dbReference type="GO" id="GO:0016020">
    <property type="term" value="C:membrane"/>
    <property type="evidence" value="ECO:0007669"/>
    <property type="project" value="TreeGrafter"/>
</dbReference>
<evidence type="ECO:0000256" key="2">
    <source>
        <dbReference type="PIRSR" id="PIRSR017388-1"/>
    </source>
</evidence>
<dbReference type="SUPFAM" id="SSF53474">
    <property type="entry name" value="alpha/beta-Hydrolases"/>
    <property type="match status" value="1"/>
</dbReference>
<dbReference type="GO" id="GO:0052689">
    <property type="term" value="F:carboxylic ester hydrolase activity"/>
    <property type="evidence" value="ECO:0007669"/>
    <property type="project" value="InterPro"/>
</dbReference>
<dbReference type="Pfam" id="PF12146">
    <property type="entry name" value="Hydrolase_4"/>
    <property type="match status" value="1"/>
</dbReference>
<evidence type="ECO:0000313" key="5">
    <source>
        <dbReference type="EMBL" id="RHW34863.1"/>
    </source>
</evidence>
<dbReference type="InterPro" id="IPR012354">
    <property type="entry name" value="Esterase_lipase"/>
</dbReference>
<proteinExistence type="predicted"/>
<protein>
    <submittedName>
        <fullName evidence="5">Alpha/beta fold hydrolase</fullName>
    </submittedName>
</protein>
<dbReference type="OrthoDB" id="9786110at2"/>
<feature type="binding site" evidence="3">
    <location>
        <position position="80"/>
    </location>
    <ligand>
        <name>substrate</name>
    </ligand>
</feature>
<name>A0A417YMT1_9BACI</name>
<dbReference type="PIRSF" id="PIRSF017388">
    <property type="entry name" value="Esterase_lipase"/>
    <property type="match status" value="1"/>
</dbReference>
<comment type="caution">
    <text evidence="5">The sequence shown here is derived from an EMBL/GenBank/DDBJ whole genome shotgun (WGS) entry which is preliminary data.</text>
</comment>
<dbReference type="Gene3D" id="3.40.50.1820">
    <property type="entry name" value="alpha/beta hydrolase"/>
    <property type="match status" value="1"/>
</dbReference>
<feature type="binding site" evidence="3">
    <location>
        <position position="10"/>
    </location>
    <ligand>
        <name>substrate</name>
    </ligand>
</feature>
<dbReference type="Proteomes" id="UP000284416">
    <property type="component" value="Unassembled WGS sequence"/>
</dbReference>
<feature type="active site" description="Charge relay system" evidence="2">
    <location>
        <position position="178"/>
    </location>
</feature>
<keyword evidence="6" id="KW-1185">Reference proteome</keyword>
<evidence type="ECO:0000256" key="3">
    <source>
        <dbReference type="PIRSR" id="PIRSR017388-2"/>
    </source>
</evidence>
<dbReference type="InterPro" id="IPR022742">
    <property type="entry name" value="Hydrolase_4"/>
</dbReference>
<organism evidence="5 6">
    <name type="scientific">Neobacillus notoginsengisoli</name>
    <dbReference type="NCBI Taxonomy" id="1578198"/>
    <lineage>
        <taxon>Bacteria</taxon>
        <taxon>Bacillati</taxon>
        <taxon>Bacillota</taxon>
        <taxon>Bacilli</taxon>
        <taxon>Bacillales</taxon>
        <taxon>Bacillaceae</taxon>
        <taxon>Neobacillus</taxon>
    </lineage>
</organism>
<dbReference type="AlphaFoldDB" id="A0A417YMT1"/>
<dbReference type="PANTHER" id="PTHR43798:SF31">
    <property type="entry name" value="AB HYDROLASE SUPERFAMILY PROTEIN YCLE"/>
    <property type="match status" value="1"/>
</dbReference>
<feature type="domain" description="Serine aminopeptidase S33" evidence="4">
    <location>
        <begin position="5"/>
        <end position="211"/>
    </location>
</feature>
<reference evidence="5 6" key="1">
    <citation type="journal article" date="2017" name="Int. J. Syst. Evol. Microbiol.">
        <title>Bacillus notoginsengisoli sp. nov., a novel bacterium isolated from the rhizosphere of Panax notoginseng.</title>
        <authorList>
            <person name="Zhang M.Y."/>
            <person name="Cheng J."/>
            <person name="Cai Y."/>
            <person name="Zhang T.Y."/>
            <person name="Wu Y.Y."/>
            <person name="Manikprabhu D."/>
            <person name="Li W.J."/>
            <person name="Zhang Y.X."/>
        </authorList>
    </citation>
    <scope>NUCLEOTIDE SEQUENCE [LARGE SCALE GENOMIC DNA]</scope>
    <source>
        <strain evidence="5 6">JCM 30743</strain>
    </source>
</reference>
<evidence type="ECO:0000259" key="4">
    <source>
        <dbReference type="Pfam" id="PF12146"/>
    </source>
</evidence>
<keyword evidence="1 5" id="KW-0378">Hydrolase</keyword>